<evidence type="ECO:0008006" key="3">
    <source>
        <dbReference type="Google" id="ProtNLM"/>
    </source>
</evidence>
<dbReference type="RefSeq" id="WP_349173361.1">
    <property type="nucleotide sequence ID" value="NZ_JBBMEU010000020.1"/>
</dbReference>
<dbReference type="SUPFAM" id="SSF54171">
    <property type="entry name" value="DNA-binding domain"/>
    <property type="match status" value="1"/>
</dbReference>
<name>A0ABV1CX27_9FIRM</name>
<accession>A0ABV1CX27</accession>
<protein>
    <recommendedName>
        <fullName evidence="3">AP2/ERF domain-containing protein</fullName>
    </recommendedName>
</protein>
<evidence type="ECO:0000313" key="2">
    <source>
        <dbReference type="Proteomes" id="UP001433088"/>
    </source>
</evidence>
<reference evidence="1 2" key="1">
    <citation type="submission" date="2024-03" db="EMBL/GenBank/DDBJ databases">
        <title>Human intestinal bacterial collection.</title>
        <authorList>
            <person name="Pauvert C."/>
            <person name="Hitch T.C.A."/>
            <person name="Clavel T."/>
        </authorList>
    </citation>
    <scope>NUCLEOTIDE SEQUENCE [LARGE SCALE GENOMIC DNA]</scope>
    <source>
        <strain evidence="1 2">CLA-AA-H81</strain>
    </source>
</reference>
<sequence>MRKSDIRIGTKFGYWTVIEPPDATRHDYVRCRCICGKEKMIYVYNLLQGKSLSCGCKRKEGDSLVLKDGRKLTAKVHRQHVAIKYAGFGREINRNNSTGVPGVSVFRNGQYRAYISVGRKQIHLGFFDKLDDAKAARKAAEQRYFADRQEKADALKKKLKKDSSK</sequence>
<keyword evidence="2" id="KW-1185">Reference proteome</keyword>
<proteinExistence type="predicted"/>
<dbReference type="InterPro" id="IPR016177">
    <property type="entry name" value="DNA-bd_dom_sf"/>
</dbReference>
<gene>
    <name evidence="1" type="ORF">WMO23_04750</name>
</gene>
<organism evidence="1 2">
    <name type="scientific">Megasphaera intestinihominis</name>
    <dbReference type="NCBI Taxonomy" id="3133159"/>
    <lineage>
        <taxon>Bacteria</taxon>
        <taxon>Bacillati</taxon>
        <taxon>Bacillota</taxon>
        <taxon>Negativicutes</taxon>
        <taxon>Veillonellales</taxon>
        <taxon>Veillonellaceae</taxon>
        <taxon>Megasphaera</taxon>
    </lineage>
</organism>
<comment type="caution">
    <text evidence="1">The sequence shown here is derived from an EMBL/GenBank/DDBJ whole genome shotgun (WGS) entry which is preliminary data.</text>
</comment>
<dbReference type="Proteomes" id="UP001433088">
    <property type="component" value="Unassembled WGS sequence"/>
</dbReference>
<evidence type="ECO:0000313" key="1">
    <source>
        <dbReference type="EMBL" id="MEQ2422041.1"/>
    </source>
</evidence>
<dbReference type="EMBL" id="JBBMEU010000020">
    <property type="protein sequence ID" value="MEQ2422041.1"/>
    <property type="molecule type" value="Genomic_DNA"/>
</dbReference>